<name>A0A5U1RDN7_SALER</name>
<dbReference type="PANTHER" id="PTHR33420">
    <property type="entry name" value="FIMBRIAL SUBUNIT ELFA-RELATED"/>
    <property type="match status" value="1"/>
</dbReference>
<evidence type="ECO:0000313" key="2">
    <source>
        <dbReference type="EMBL" id="EBO8106072.1"/>
    </source>
</evidence>
<dbReference type="PANTHER" id="PTHR33420:SF26">
    <property type="entry name" value="FIMBRIAL SUBUNIT"/>
    <property type="match status" value="1"/>
</dbReference>
<organism evidence="2">
    <name type="scientific">Salmonella enterica</name>
    <name type="common">Salmonella choleraesuis</name>
    <dbReference type="NCBI Taxonomy" id="28901"/>
    <lineage>
        <taxon>Bacteria</taxon>
        <taxon>Pseudomonadati</taxon>
        <taxon>Pseudomonadota</taxon>
        <taxon>Gammaproteobacteria</taxon>
        <taxon>Enterobacterales</taxon>
        <taxon>Enterobacteriaceae</taxon>
        <taxon>Salmonella</taxon>
    </lineage>
</organism>
<dbReference type="GO" id="GO:0009289">
    <property type="term" value="C:pilus"/>
    <property type="evidence" value="ECO:0007669"/>
    <property type="project" value="InterPro"/>
</dbReference>
<dbReference type="AlphaFoldDB" id="A0A5U1RDN7"/>
<dbReference type="EMBL" id="AAGJRW010000049">
    <property type="protein sequence ID" value="EBO8106072.1"/>
    <property type="molecule type" value="Genomic_DNA"/>
</dbReference>
<dbReference type="InterPro" id="IPR050263">
    <property type="entry name" value="Bact_Fimbrial_Adh_Pro"/>
</dbReference>
<protein>
    <submittedName>
        <fullName evidence="2">Type 1 fimbrial protein</fullName>
    </submittedName>
</protein>
<dbReference type="GO" id="GO:0043709">
    <property type="term" value="P:cell adhesion involved in single-species biofilm formation"/>
    <property type="evidence" value="ECO:0007669"/>
    <property type="project" value="TreeGrafter"/>
</dbReference>
<proteinExistence type="predicted"/>
<feature type="signal peptide" evidence="1">
    <location>
        <begin position="1"/>
        <end position="23"/>
    </location>
</feature>
<dbReference type="SUPFAM" id="SSF49401">
    <property type="entry name" value="Bacterial adhesins"/>
    <property type="match status" value="1"/>
</dbReference>
<sequence>MKIKNRLFLLGAAMAVMSSSAFADTTGTQTFTANVTANTCAITGLNEVVQFPNFTRQQVKAAGHDDKIIGSGITHTFNVSGCPTTTTEMTMQLDYTQAAAPSNKPVPALTGAGKGVALWLYKTATGANYFMSGDKVTYTVTNGAASSLIRIDPYGWFPNGDSDIAAGSYSTTLNLTFDFT</sequence>
<feature type="chain" id="PRO_5026074467" evidence="1">
    <location>
        <begin position="24"/>
        <end position="180"/>
    </location>
</feature>
<dbReference type="InterPro" id="IPR036937">
    <property type="entry name" value="Adhesion_dom_fimbrial_sf"/>
</dbReference>
<keyword evidence="1" id="KW-0732">Signal</keyword>
<comment type="caution">
    <text evidence="2">The sequence shown here is derived from an EMBL/GenBank/DDBJ whole genome shotgun (WGS) entry which is preliminary data.</text>
</comment>
<evidence type="ECO:0000256" key="1">
    <source>
        <dbReference type="SAM" id="SignalP"/>
    </source>
</evidence>
<dbReference type="InterPro" id="IPR008966">
    <property type="entry name" value="Adhesion_dom_sf"/>
</dbReference>
<reference evidence="2" key="1">
    <citation type="submission" date="2018-09" db="EMBL/GenBank/DDBJ databases">
        <authorList>
            <consortium name="PulseNet: The National Subtyping Network for Foodborne Disease Surveillance"/>
            <person name="Tarr C.L."/>
            <person name="Trees E."/>
            <person name="Katz L.S."/>
            <person name="Carleton-Romer H.A."/>
            <person name="Stroika S."/>
            <person name="Kucerova Z."/>
            <person name="Roache K.F."/>
            <person name="Sabol A.L."/>
            <person name="Besser J."/>
            <person name="Gerner-Smidt P."/>
        </authorList>
    </citation>
    <scope>NUCLEOTIDE SEQUENCE</scope>
    <source>
        <strain evidence="2">PNUSAS051318</strain>
    </source>
</reference>
<gene>
    <name evidence="2" type="ORF">D3S21_25265</name>
</gene>
<accession>A0A5U1RDN7</accession>
<dbReference type="Gene3D" id="2.60.40.1090">
    <property type="entry name" value="Fimbrial-type adhesion domain"/>
    <property type="match status" value="1"/>
</dbReference>